<dbReference type="Pfam" id="PF07813">
    <property type="entry name" value="LTXXQ"/>
    <property type="match status" value="1"/>
</dbReference>
<feature type="region of interest" description="Disordered" evidence="1">
    <location>
        <begin position="155"/>
        <end position="202"/>
    </location>
</feature>
<gene>
    <name evidence="3" type="ORF">H8L32_25895</name>
</gene>
<feature type="compositionally biased region" description="Gly residues" evidence="1">
    <location>
        <begin position="172"/>
        <end position="184"/>
    </location>
</feature>
<keyword evidence="4" id="KW-1185">Reference proteome</keyword>
<dbReference type="Proteomes" id="UP000650424">
    <property type="component" value="Unassembled WGS sequence"/>
</dbReference>
<dbReference type="EMBL" id="JACOGF010000021">
    <property type="protein sequence ID" value="MBC3920924.1"/>
    <property type="molecule type" value="Genomic_DNA"/>
</dbReference>
<evidence type="ECO:0000256" key="1">
    <source>
        <dbReference type="SAM" id="MobiDB-lite"/>
    </source>
</evidence>
<evidence type="ECO:0000313" key="3">
    <source>
        <dbReference type="EMBL" id="MBC3920924.1"/>
    </source>
</evidence>
<feature type="compositionally biased region" description="Basic and acidic residues" evidence="1">
    <location>
        <begin position="185"/>
        <end position="202"/>
    </location>
</feature>
<evidence type="ECO:0000256" key="2">
    <source>
        <dbReference type="SAM" id="SignalP"/>
    </source>
</evidence>
<accession>A0ABR6ZZ34</accession>
<feature type="region of interest" description="Disordered" evidence="1">
    <location>
        <begin position="26"/>
        <end position="59"/>
    </location>
</feature>
<dbReference type="InterPro" id="IPR012899">
    <property type="entry name" value="LTXXQ"/>
</dbReference>
<name>A0ABR6ZZ34_9BURK</name>
<comment type="caution">
    <text evidence="3">The sequence shown here is derived from an EMBL/GenBank/DDBJ whole genome shotgun (WGS) entry which is preliminary data.</text>
</comment>
<proteinExistence type="predicted"/>
<dbReference type="RefSeq" id="WP_186950760.1">
    <property type="nucleotide sequence ID" value="NZ_JACOGF010000021.1"/>
</dbReference>
<reference evidence="3 4" key="1">
    <citation type="submission" date="2020-08" db="EMBL/GenBank/DDBJ databases">
        <title>Novel species isolated from subtropical streams in China.</title>
        <authorList>
            <person name="Lu H."/>
        </authorList>
    </citation>
    <scope>NUCLEOTIDE SEQUENCE [LARGE SCALE GENOMIC DNA]</scope>
    <source>
        <strain evidence="3 4">CY18W</strain>
    </source>
</reference>
<evidence type="ECO:0000313" key="4">
    <source>
        <dbReference type="Proteomes" id="UP000650424"/>
    </source>
</evidence>
<feature type="compositionally biased region" description="Basic and acidic residues" evidence="1">
    <location>
        <begin position="155"/>
        <end position="169"/>
    </location>
</feature>
<feature type="signal peptide" evidence="2">
    <location>
        <begin position="1"/>
        <end position="25"/>
    </location>
</feature>
<keyword evidence="2" id="KW-0732">Signal</keyword>
<sequence>MNTLQKKLALGLTVITVGIAAGAFAQSAPSTPPAPPAPTAAGDHAGHGRAPADPAKWAEKMKERTAKHQAELHDKLKITAAQEPAWKTFTDAMNPGTLPARPDHKELAKLSTPDRMEKGLEKMKEHLAKMQTRLTALKTFYAVLTPDQQKIFDESHRRMESRMRERMSQGDRGNGGPGGPGGPGHDMHRDGGGRPPMGDKKN</sequence>
<organism evidence="3 4">
    <name type="scientific">Undibacterium hunanense</name>
    <dbReference type="NCBI Taxonomy" id="2762292"/>
    <lineage>
        <taxon>Bacteria</taxon>
        <taxon>Pseudomonadati</taxon>
        <taxon>Pseudomonadota</taxon>
        <taxon>Betaproteobacteria</taxon>
        <taxon>Burkholderiales</taxon>
        <taxon>Oxalobacteraceae</taxon>
        <taxon>Undibacterium</taxon>
    </lineage>
</organism>
<feature type="chain" id="PRO_5047169793" evidence="2">
    <location>
        <begin position="26"/>
        <end position="202"/>
    </location>
</feature>
<protein>
    <submittedName>
        <fullName evidence="3">Spy/CpxP family protein refolding chaperone</fullName>
    </submittedName>
</protein>